<proteinExistence type="predicted"/>
<dbReference type="RefSeq" id="WP_259508859.1">
    <property type="nucleotide sequence ID" value="NZ_JANLCM010000002.1"/>
</dbReference>
<dbReference type="InterPro" id="IPR050300">
    <property type="entry name" value="GDXG_lipolytic_enzyme"/>
</dbReference>
<dbReference type="InterPro" id="IPR029058">
    <property type="entry name" value="AB_hydrolase_fold"/>
</dbReference>
<dbReference type="EMBL" id="JANLCM010000002">
    <property type="protein sequence ID" value="MCS5719362.1"/>
    <property type="molecule type" value="Genomic_DNA"/>
</dbReference>
<accession>A0ABT2GT13</accession>
<dbReference type="PANTHER" id="PTHR48081">
    <property type="entry name" value="AB HYDROLASE SUPERFAMILY PROTEIN C4A8.06C"/>
    <property type="match status" value="1"/>
</dbReference>
<dbReference type="PANTHER" id="PTHR48081:SF8">
    <property type="entry name" value="ALPHA_BETA HYDROLASE FOLD-3 DOMAIN-CONTAINING PROTEIN-RELATED"/>
    <property type="match status" value="1"/>
</dbReference>
<comment type="caution">
    <text evidence="3">The sequence shown here is derived from an EMBL/GenBank/DDBJ whole genome shotgun (WGS) entry which is preliminary data.</text>
</comment>
<evidence type="ECO:0000256" key="1">
    <source>
        <dbReference type="ARBA" id="ARBA00022801"/>
    </source>
</evidence>
<dbReference type="SUPFAM" id="SSF53474">
    <property type="entry name" value="alpha/beta-Hydrolases"/>
    <property type="match status" value="1"/>
</dbReference>
<dbReference type="Pfam" id="PF07859">
    <property type="entry name" value="Abhydrolase_3"/>
    <property type="match status" value="1"/>
</dbReference>
<name>A0ABT2GT13_9MICO</name>
<gene>
    <name evidence="3" type="ORF">N1027_14585</name>
</gene>
<evidence type="ECO:0000313" key="3">
    <source>
        <dbReference type="EMBL" id="MCS5719362.1"/>
    </source>
</evidence>
<dbReference type="GO" id="GO:0016787">
    <property type="term" value="F:hydrolase activity"/>
    <property type="evidence" value="ECO:0007669"/>
    <property type="project" value="UniProtKB-KW"/>
</dbReference>
<reference evidence="3" key="1">
    <citation type="submission" date="2022-08" db="EMBL/GenBank/DDBJ databases">
        <authorList>
            <person name="Deng Y."/>
            <person name="Han X.-F."/>
            <person name="Zhang Y.-Q."/>
        </authorList>
    </citation>
    <scope>NUCLEOTIDE SEQUENCE</scope>
    <source>
        <strain evidence="3">CPCC 205763</strain>
    </source>
</reference>
<dbReference type="Gene3D" id="3.40.50.1820">
    <property type="entry name" value="alpha/beta hydrolase"/>
    <property type="match status" value="1"/>
</dbReference>
<dbReference type="InterPro" id="IPR013094">
    <property type="entry name" value="AB_hydrolase_3"/>
</dbReference>
<keyword evidence="4" id="KW-1185">Reference proteome</keyword>
<protein>
    <submittedName>
        <fullName evidence="3">Alpha/beta hydrolase</fullName>
    </submittedName>
</protein>
<keyword evidence="1 3" id="KW-0378">Hydrolase</keyword>
<sequence>MLEIDKEMLAALAPLGAAMPPEAPAVGDWRTRRANIDGLYGFLAAGASGDHRDITTMDLSTTSADGHDVPLRLYRPQGDTKALVVYFHGGGLIAGSVDGYDHVHRRYAAEAGVTVVAVDYRLAPDAPYPAALEDGVAAVRWASEHVAEHAPGTAVAVMGDSAGGGLAAAVAVVCRDRGIGPVAAQLLIYPMLDDRTVGTTPAVEPFLTWSVGDNVTGWTAYLGDAYGTDAVPALAAAARTEELAGLPAAYVEVGQLDLFCVETVAYATRLMGSAVPVHLVVRPGAFHGFDQFAGESHAARAAIADRVVFLQHL</sequence>
<evidence type="ECO:0000313" key="4">
    <source>
        <dbReference type="Proteomes" id="UP001165584"/>
    </source>
</evidence>
<dbReference type="Proteomes" id="UP001165584">
    <property type="component" value="Unassembled WGS sequence"/>
</dbReference>
<evidence type="ECO:0000259" key="2">
    <source>
        <dbReference type="Pfam" id="PF07859"/>
    </source>
</evidence>
<feature type="domain" description="Alpha/beta hydrolase fold-3" evidence="2">
    <location>
        <begin position="84"/>
        <end position="289"/>
    </location>
</feature>
<organism evidence="3 4">
    <name type="scientific">Herbiconiux aconitum</name>
    <dbReference type="NCBI Taxonomy" id="2970913"/>
    <lineage>
        <taxon>Bacteria</taxon>
        <taxon>Bacillati</taxon>
        <taxon>Actinomycetota</taxon>
        <taxon>Actinomycetes</taxon>
        <taxon>Micrococcales</taxon>
        <taxon>Microbacteriaceae</taxon>
        <taxon>Herbiconiux</taxon>
    </lineage>
</organism>